<gene>
    <name evidence="2" type="ORF">PCOR1329_LOCUS8605</name>
</gene>
<feature type="compositionally biased region" description="Basic and acidic residues" evidence="1">
    <location>
        <begin position="130"/>
        <end position="149"/>
    </location>
</feature>
<accession>A0ABN9Q400</accession>
<protein>
    <submittedName>
        <fullName evidence="2">Uncharacterized protein</fullName>
    </submittedName>
</protein>
<dbReference type="EMBL" id="CAUYUJ010002366">
    <property type="protein sequence ID" value="CAK0800458.1"/>
    <property type="molecule type" value="Genomic_DNA"/>
</dbReference>
<proteinExistence type="predicted"/>
<comment type="caution">
    <text evidence="2">The sequence shown here is derived from an EMBL/GenBank/DDBJ whole genome shotgun (WGS) entry which is preliminary data.</text>
</comment>
<sequence>MSSPTSGTVDMRRSIDTLIREIICWTSSRTELLRKTPSTDDTYTSTLPCALATFDRHDRNSGHDPRSAICTNTPTDTDSAVESARGTISAGMSGDSAATACPRCTGWRPRPATARATAQARGWKPWPHALHAERGDNKTEERRRGRRGGEGPASSPATRT</sequence>
<reference evidence="2" key="1">
    <citation type="submission" date="2023-10" db="EMBL/GenBank/DDBJ databases">
        <authorList>
            <person name="Chen Y."/>
            <person name="Shah S."/>
            <person name="Dougan E. K."/>
            <person name="Thang M."/>
            <person name="Chan C."/>
        </authorList>
    </citation>
    <scope>NUCLEOTIDE SEQUENCE [LARGE SCALE GENOMIC DNA]</scope>
</reference>
<feature type="compositionally biased region" description="Polar residues" evidence="1">
    <location>
        <begin position="69"/>
        <end position="80"/>
    </location>
</feature>
<keyword evidence="3" id="KW-1185">Reference proteome</keyword>
<dbReference type="Proteomes" id="UP001189429">
    <property type="component" value="Unassembled WGS sequence"/>
</dbReference>
<name>A0ABN9Q400_9DINO</name>
<feature type="compositionally biased region" description="Low complexity" evidence="1">
    <location>
        <begin position="108"/>
        <end position="121"/>
    </location>
</feature>
<organism evidence="2 3">
    <name type="scientific">Prorocentrum cordatum</name>
    <dbReference type="NCBI Taxonomy" id="2364126"/>
    <lineage>
        <taxon>Eukaryota</taxon>
        <taxon>Sar</taxon>
        <taxon>Alveolata</taxon>
        <taxon>Dinophyceae</taxon>
        <taxon>Prorocentrales</taxon>
        <taxon>Prorocentraceae</taxon>
        <taxon>Prorocentrum</taxon>
    </lineage>
</organism>
<evidence type="ECO:0000256" key="1">
    <source>
        <dbReference type="SAM" id="MobiDB-lite"/>
    </source>
</evidence>
<feature type="region of interest" description="Disordered" evidence="1">
    <location>
        <begin position="58"/>
        <end position="80"/>
    </location>
</feature>
<evidence type="ECO:0000313" key="3">
    <source>
        <dbReference type="Proteomes" id="UP001189429"/>
    </source>
</evidence>
<feature type="region of interest" description="Disordered" evidence="1">
    <location>
        <begin position="108"/>
        <end position="160"/>
    </location>
</feature>
<evidence type="ECO:0000313" key="2">
    <source>
        <dbReference type="EMBL" id="CAK0800458.1"/>
    </source>
</evidence>